<dbReference type="RefSeq" id="WP_110499018.1">
    <property type="nucleotide sequence ID" value="NZ_QJVD01000001.1"/>
</dbReference>
<dbReference type="SUPFAM" id="SSF54427">
    <property type="entry name" value="NTF2-like"/>
    <property type="match status" value="1"/>
</dbReference>
<reference evidence="2 3" key="1">
    <citation type="submission" date="2018-05" db="EMBL/GenBank/DDBJ databases">
        <title>Genetic diversity of glacier-inhabiting Cryobacterium bacteria in China and description of Cryobacterium mengkeensis sp. nov. and Arthrobacter glacialis sp. nov.</title>
        <authorList>
            <person name="Liu Q."/>
            <person name="Xin Y.-H."/>
        </authorList>
    </citation>
    <scope>NUCLEOTIDE SEQUENCE [LARGE SCALE GENOMIC DNA]</scope>
    <source>
        <strain evidence="2 3">LI2</strain>
    </source>
</reference>
<dbReference type="AlphaFoldDB" id="A0A2V5LD65"/>
<sequence>MKTSESLSILPDGPVRRMFEATNRHDIEALVACFAEDYVNETPNHPDRGFTGRGQVQKNWSALFAGVPDLHAHVVGAATGPDGRIWVEWGTGGTRPDGGTVSMAGMVIFTVTTVQITAARFYLEPVEHGSGDVDAAVSSVATGIRGGTQPGGLS</sequence>
<dbReference type="Pfam" id="PF12680">
    <property type="entry name" value="SnoaL_2"/>
    <property type="match status" value="1"/>
</dbReference>
<organism evidence="2 3">
    <name type="scientific">Arthrobacter livingstonensis</name>
    <dbReference type="NCBI Taxonomy" id="670078"/>
    <lineage>
        <taxon>Bacteria</taxon>
        <taxon>Bacillati</taxon>
        <taxon>Actinomycetota</taxon>
        <taxon>Actinomycetes</taxon>
        <taxon>Micrococcales</taxon>
        <taxon>Micrococcaceae</taxon>
        <taxon>Arthrobacter</taxon>
    </lineage>
</organism>
<dbReference type="InterPro" id="IPR032710">
    <property type="entry name" value="NTF2-like_dom_sf"/>
</dbReference>
<evidence type="ECO:0000313" key="2">
    <source>
        <dbReference type="EMBL" id="PYI69595.1"/>
    </source>
</evidence>
<feature type="domain" description="SnoaL-like" evidence="1">
    <location>
        <begin position="15"/>
        <end position="117"/>
    </location>
</feature>
<proteinExistence type="predicted"/>
<dbReference type="EMBL" id="QJVD01000001">
    <property type="protein sequence ID" value="PYI69595.1"/>
    <property type="molecule type" value="Genomic_DNA"/>
</dbReference>
<comment type="caution">
    <text evidence="2">The sequence shown here is derived from an EMBL/GenBank/DDBJ whole genome shotgun (WGS) entry which is preliminary data.</text>
</comment>
<dbReference type="OrthoDB" id="3542814at2"/>
<protein>
    <submittedName>
        <fullName evidence="2">Nuclear transport factor 2 family protein</fullName>
    </submittedName>
</protein>
<name>A0A2V5LD65_9MICC</name>
<accession>A0A2V5LD65</accession>
<dbReference type="InterPro" id="IPR037401">
    <property type="entry name" value="SnoaL-like"/>
</dbReference>
<dbReference type="Proteomes" id="UP000247832">
    <property type="component" value="Unassembled WGS sequence"/>
</dbReference>
<evidence type="ECO:0000259" key="1">
    <source>
        <dbReference type="Pfam" id="PF12680"/>
    </source>
</evidence>
<keyword evidence="3" id="KW-1185">Reference proteome</keyword>
<dbReference type="Gene3D" id="3.10.450.50">
    <property type="match status" value="1"/>
</dbReference>
<evidence type="ECO:0000313" key="3">
    <source>
        <dbReference type="Proteomes" id="UP000247832"/>
    </source>
</evidence>
<gene>
    <name evidence="2" type="ORF">CVV68_00320</name>
</gene>